<evidence type="ECO:0000313" key="2">
    <source>
        <dbReference type="EMBL" id="TQF01156.1"/>
    </source>
</evidence>
<sequence>MSTVTESIEVDAPLTTCYNQWTQFETFPEFMDGVEEVTQLDDRHNHWRTKIAGGEREFDTGIVDQRADDRIVWRTVAGEAEQRGMVSFQSLDATHTKVSLAMEFDPQGMGERTADALGMVDRRVKGDLGRFKELIEHRGSATGGWRGRITPG</sequence>
<keyword evidence="3" id="KW-1185">Reference proteome</keyword>
<dbReference type="InterPro" id="IPR005031">
    <property type="entry name" value="COQ10_START"/>
</dbReference>
<dbReference type="AlphaFoldDB" id="A0A540VWL0"/>
<accession>A0A540VWL0</accession>
<dbReference type="PANTHER" id="PTHR33824">
    <property type="entry name" value="POLYKETIDE CYCLASE/DEHYDRASE AND LIPID TRANSPORT SUPERFAMILY PROTEIN"/>
    <property type="match status" value="1"/>
</dbReference>
<name>A0A540VWL0_9ACTN</name>
<gene>
    <name evidence="2" type="ORF">E6W39_01525</name>
</gene>
<dbReference type="EMBL" id="VIGB01000003">
    <property type="protein sequence ID" value="TQF01156.1"/>
    <property type="molecule type" value="Genomic_DNA"/>
</dbReference>
<evidence type="ECO:0000259" key="1">
    <source>
        <dbReference type="Pfam" id="PF03364"/>
    </source>
</evidence>
<dbReference type="PANTHER" id="PTHR33824:SF7">
    <property type="entry name" value="POLYKETIDE CYCLASE_DEHYDRASE AND LIPID TRANSPORT SUPERFAMILY PROTEIN"/>
    <property type="match status" value="1"/>
</dbReference>
<dbReference type="InterPro" id="IPR023393">
    <property type="entry name" value="START-like_dom_sf"/>
</dbReference>
<feature type="domain" description="Coenzyme Q-binding protein COQ10 START" evidence="1">
    <location>
        <begin position="10"/>
        <end position="130"/>
    </location>
</feature>
<dbReference type="CDD" id="cd07817">
    <property type="entry name" value="SRPBCC_8"/>
    <property type="match status" value="1"/>
</dbReference>
<reference evidence="2 3" key="1">
    <citation type="submission" date="2019-06" db="EMBL/GenBank/DDBJ databases">
        <title>Description of Kitasatospora acidophila sp. nov. isolated from pine grove soil, and reclassification of Streptomyces novaecaesareae to Kitasatospora novaeceasareae comb. nov.</title>
        <authorList>
            <person name="Kim M.J."/>
        </authorList>
    </citation>
    <scope>NUCLEOTIDE SEQUENCE [LARGE SCALE GENOMIC DNA]</scope>
    <source>
        <strain evidence="2 3">MMS16-CNU292</strain>
    </source>
</reference>
<organism evidence="2 3">
    <name type="scientific">Kitasatospora acidiphila</name>
    <dbReference type="NCBI Taxonomy" id="2567942"/>
    <lineage>
        <taxon>Bacteria</taxon>
        <taxon>Bacillati</taxon>
        <taxon>Actinomycetota</taxon>
        <taxon>Actinomycetes</taxon>
        <taxon>Kitasatosporales</taxon>
        <taxon>Streptomycetaceae</taxon>
        <taxon>Kitasatospora</taxon>
    </lineage>
</organism>
<dbReference type="Pfam" id="PF03364">
    <property type="entry name" value="Polyketide_cyc"/>
    <property type="match status" value="1"/>
</dbReference>
<dbReference type="Gene3D" id="3.30.530.20">
    <property type="match status" value="1"/>
</dbReference>
<dbReference type="InterPro" id="IPR047137">
    <property type="entry name" value="ORF3"/>
</dbReference>
<dbReference type="Proteomes" id="UP000319103">
    <property type="component" value="Unassembled WGS sequence"/>
</dbReference>
<proteinExistence type="predicted"/>
<evidence type="ECO:0000313" key="3">
    <source>
        <dbReference type="Proteomes" id="UP000319103"/>
    </source>
</evidence>
<dbReference type="SUPFAM" id="SSF55961">
    <property type="entry name" value="Bet v1-like"/>
    <property type="match status" value="1"/>
</dbReference>
<dbReference type="OrthoDB" id="3695445at2"/>
<dbReference type="RefSeq" id="WP_141631891.1">
    <property type="nucleotide sequence ID" value="NZ_VIGB01000003.1"/>
</dbReference>
<comment type="caution">
    <text evidence="2">The sequence shown here is derived from an EMBL/GenBank/DDBJ whole genome shotgun (WGS) entry which is preliminary data.</text>
</comment>
<protein>
    <submittedName>
        <fullName evidence="2">SRPBCC family protein</fullName>
    </submittedName>
</protein>